<accession>A0A315XVY7</accession>
<gene>
    <name evidence="1" type="ORF">IE37_02525</name>
</gene>
<sequence length="197" mass="22491">MNKQIIIEQLTSLSEKYDLGLDTEILERIVKLSTFRIIGKGTLIQHIGEKTNTAALVLDGITRCYYIDSDGNDITRGFSITGTLCMDEGMFGYGESLTEWETLTDTTLMLFNVSEIKLLINENDALKSAYIQLLENALKYKIYRENGFLVESASERYLHFRKMFPEICQMVKQQYIATYLGIAPESLSRIKRSLKEG</sequence>
<proteinExistence type="predicted"/>
<comment type="caution">
    <text evidence="1">The sequence shown here is derived from an EMBL/GenBank/DDBJ whole genome shotgun (WGS) entry which is preliminary data.</text>
</comment>
<dbReference type="Gene3D" id="2.60.120.10">
    <property type="entry name" value="Jelly Rolls"/>
    <property type="match status" value="1"/>
</dbReference>
<dbReference type="AlphaFoldDB" id="A0A315XVY7"/>
<dbReference type="Proteomes" id="UP000245720">
    <property type="component" value="Unassembled WGS sequence"/>
</dbReference>
<evidence type="ECO:0000313" key="1">
    <source>
        <dbReference type="EMBL" id="PWJ11302.1"/>
    </source>
</evidence>
<dbReference type="InterPro" id="IPR018490">
    <property type="entry name" value="cNMP-bd_dom_sf"/>
</dbReference>
<dbReference type="SUPFAM" id="SSF51206">
    <property type="entry name" value="cAMP-binding domain-like"/>
    <property type="match status" value="1"/>
</dbReference>
<dbReference type="RefSeq" id="WP_109727253.1">
    <property type="nucleotide sequence ID" value="NZ_CALYXB010000167.1"/>
</dbReference>
<protein>
    <submittedName>
        <fullName evidence="1">CRP-like cAMP-binding protein</fullName>
    </submittedName>
</protein>
<dbReference type="InterPro" id="IPR014710">
    <property type="entry name" value="RmlC-like_jellyroll"/>
</dbReference>
<evidence type="ECO:0000313" key="2">
    <source>
        <dbReference type="Proteomes" id="UP000245720"/>
    </source>
</evidence>
<organism evidence="1 2">
    <name type="scientific">Ruminococcus flavefaciens</name>
    <dbReference type="NCBI Taxonomy" id="1265"/>
    <lineage>
        <taxon>Bacteria</taxon>
        <taxon>Bacillati</taxon>
        <taxon>Bacillota</taxon>
        <taxon>Clostridia</taxon>
        <taxon>Eubacteriales</taxon>
        <taxon>Oscillospiraceae</taxon>
        <taxon>Ruminococcus</taxon>
    </lineage>
</organism>
<name>A0A315XVY7_RUMFL</name>
<dbReference type="OrthoDB" id="9776746at2"/>
<reference evidence="1 2" key="1">
    <citation type="submission" date="2018-05" db="EMBL/GenBank/DDBJ databases">
        <title>The Hungate 1000. A catalogue of reference genomes from the rumen microbiome.</title>
        <authorList>
            <person name="Kelly W."/>
        </authorList>
    </citation>
    <scope>NUCLEOTIDE SEQUENCE [LARGE SCALE GENOMIC DNA]</scope>
    <source>
        <strain evidence="1 2">SAb67</strain>
    </source>
</reference>
<dbReference type="EMBL" id="QGDI01000010">
    <property type="protein sequence ID" value="PWJ11302.1"/>
    <property type="molecule type" value="Genomic_DNA"/>
</dbReference>